<dbReference type="RefSeq" id="WP_192533525.1">
    <property type="nucleotide sequence ID" value="NZ_JACZHT010000001.1"/>
</dbReference>
<feature type="compositionally biased region" description="Pro residues" evidence="1">
    <location>
        <begin position="293"/>
        <end position="303"/>
    </location>
</feature>
<dbReference type="EMBL" id="JACZHT010000001">
    <property type="protein sequence ID" value="MBE1236634.1"/>
    <property type="molecule type" value="Genomic_DNA"/>
</dbReference>
<name>A0A8J7CD36_9PROT</name>
<gene>
    <name evidence="3" type="ORF">IHV25_03075</name>
</gene>
<keyword evidence="2" id="KW-0472">Membrane</keyword>
<protein>
    <submittedName>
        <fullName evidence="3">Uncharacterized protein</fullName>
    </submittedName>
</protein>
<keyword evidence="2" id="KW-0812">Transmembrane</keyword>
<evidence type="ECO:0000256" key="1">
    <source>
        <dbReference type="SAM" id="MobiDB-lite"/>
    </source>
</evidence>
<evidence type="ECO:0000313" key="3">
    <source>
        <dbReference type="EMBL" id="MBE1236634.1"/>
    </source>
</evidence>
<feature type="region of interest" description="Disordered" evidence="1">
    <location>
        <begin position="254"/>
        <end position="303"/>
    </location>
</feature>
<sequence>MPLSSGIESKYPWLVWLRAVPGGLLLALWLVGYTFIFDPSTSDSQLTFYYWVTSLVMIPALLALGFLAYAAFIPTWSRDEERPFWRVVTVWMLVWALGAFPAWWLATTLFDIGPLFSHPSSSPFFALFIYPAVVYSLWPVKAAYLRIAGRTVLAVLAGYALFWGAVSAYCATSVQRSALEIAPEAESQLFIARTLPSDPVLYHPVDASWPWYVYQHKRARWPDPEHGNPYSVVLETGGERYFWSFWKNRFEPFPAEPAPEAEPQTDDMDSTAAQPTTDPADPVSTDSEATEPAPAPAPTPEAR</sequence>
<dbReference type="AlphaFoldDB" id="A0A8J7CD36"/>
<comment type="caution">
    <text evidence="3">The sequence shown here is derived from an EMBL/GenBank/DDBJ whole genome shotgun (WGS) entry which is preliminary data.</text>
</comment>
<feature type="transmembrane region" description="Helical" evidence="2">
    <location>
        <begin position="124"/>
        <end position="144"/>
    </location>
</feature>
<proteinExistence type="predicted"/>
<accession>A0A8J7CD36</accession>
<feature type="transmembrane region" description="Helical" evidence="2">
    <location>
        <begin position="151"/>
        <end position="169"/>
    </location>
</feature>
<evidence type="ECO:0000256" key="2">
    <source>
        <dbReference type="SAM" id="Phobius"/>
    </source>
</evidence>
<reference evidence="3" key="1">
    <citation type="submission" date="2020-10" db="EMBL/GenBank/DDBJ databases">
        <title>Genome sequence of the unusual species of purple photosynthetic bacteria, Phaeovibrio sulfidiphilus DSM 23193, type strain.</title>
        <authorList>
            <person name="Kyndt J.A."/>
            <person name="Meyer T.E."/>
        </authorList>
    </citation>
    <scope>NUCLEOTIDE SEQUENCE</scope>
    <source>
        <strain evidence="3">DSM 23193</strain>
    </source>
</reference>
<keyword evidence="2" id="KW-1133">Transmembrane helix</keyword>
<keyword evidence="4" id="KW-1185">Reference proteome</keyword>
<feature type="transmembrane region" description="Helical" evidence="2">
    <location>
        <begin position="12"/>
        <end position="36"/>
    </location>
</feature>
<feature type="transmembrane region" description="Helical" evidence="2">
    <location>
        <begin position="48"/>
        <end position="72"/>
    </location>
</feature>
<feature type="transmembrane region" description="Helical" evidence="2">
    <location>
        <begin position="84"/>
        <end position="104"/>
    </location>
</feature>
<dbReference type="Proteomes" id="UP000631034">
    <property type="component" value="Unassembled WGS sequence"/>
</dbReference>
<evidence type="ECO:0000313" key="4">
    <source>
        <dbReference type="Proteomes" id="UP000631034"/>
    </source>
</evidence>
<organism evidence="3 4">
    <name type="scientific">Phaeovibrio sulfidiphilus</name>
    <dbReference type="NCBI Taxonomy" id="1220600"/>
    <lineage>
        <taxon>Bacteria</taxon>
        <taxon>Pseudomonadati</taxon>
        <taxon>Pseudomonadota</taxon>
        <taxon>Alphaproteobacteria</taxon>
        <taxon>Rhodospirillales</taxon>
        <taxon>Rhodospirillaceae</taxon>
        <taxon>Phaeovibrio</taxon>
    </lineage>
</organism>